<dbReference type="Proteomes" id="UP000184267">
    <property type="component" value="Unassembled WGS sequence"/>
</dbReference>
<dbReference type="EMBL" id="MNAD01000514">
    <property type="protein sequence ID" value="OJT12189.1"/>
    <property type="molecule type" value="Genomic_DNA"/>
</dbReference>
<dbReference type="AlphaFoldDB" id="A0A1M2VX48"/>
<name>A0A1M2VX48_TRAPU</name>
<keyword evidence="3" id="KW-1185">Reference proteome</keyword>
<comment type="caution">
    <text evidence="2">The sequence shown here is derived from an EMBL/GenBank/DDBJ whole genome shotgun (WGS) entry which is preliminary data.</text>
</comment>
<keyword evidence="1" id="KW-0812">Transmembrane</keyword>
<proteinExistence type="predicted"/>
<evidence type="ECO:0000313" key="3">
    <source>
        <dbReference type="Proteomes" id="UP000184267"/>
    </source>
</evidence>
<reference evidence="2 3" key="1">
    <citation type="submission" date="2016-10" db="EMBL/GenBank/DDBJ databases">
        <title>Genome sequence of the basidiomycete white-rot fungus Trametes pubescens.</title>
        <authorList>
            <person name="Makela M.R."/>
            <person name="Granchi Z."/>
            <person name="Peng M."/>
            <person name="De Vries R.P."/>
            <person name="Grigoriev I."/>
            <person name="Riley R."/>
            <person name="Hilden K."/>
        </authorList>
    </citation>
    <scope>NUCLEOTIDE SEQUENCE [LARGE SCALE GENOMIC DNA]</scope>
    <source>
        <strain evidence="2 3">FBCC735</strain>
    </source>
</reference>
<dbReference type="STRING" id="154538.A0A1M2VX48"/>
<gene>
    <name evidence="2" type="ORF">TRAPUB_11266</name>
</gene>
<protein>
    <submittedName>
        <fullName evidence="2">Uncharacterized protein</fullName>
    </submittedName>
</protein>
<accession>A0A1M2VX48</accession>
<organism evidence="2 3">
    <name type="scientific">Trametes pubescens</name>
    <name type="common">White-rot fungus</name>
    <dbReference type="NCBI Taxonomy" id="154538"/>
    <lineage>
        <taxon>Eukaryota</taxon>
        <taxon>Fungi</taxon>
        <taxon>Dikarya</taxon>
        <taxon>Basidiomycota</taxon>
        <taxon>Agaricomycotina</taxon>
        <taxon>Agaricomycetes</taxon>
        <taxon>Polyporales</taxon>
        <taxon>Polyporaceae</taxon>
        <taxon>Trametes</taxon>
    </lineage>
</organism>
<evidence type="ECO:0000313" key="2">
    <source>
        <dbReference type="EMBL" id="OJT12189.1"/>
    </source>
</evidence>
<sequence>MNAPWLYRVVTFGGTTLSNGKTLFGDEKCEDFHVILPEAEDACDDIHPIASIAFVTFALFFLYSGVLVFLAFSGSGWNTSLRNRNK</sequence>
<dbReference type="OrthoDB" id="3364107at2759"/>
<keyword evidence="1" id="KW-0472">Membrane</keyword>
<evidence type="ECO:0000256" key="1">
    <source>
        <dbReference type="SAM" id="Phobius"/>
    </source>
</evidence>
<keyword evidence="1" id="KW-1133">Transmembrane helix</keyword>
<feature type="transmembrane region" description="Helical" evidence="1">
    <location>
        <begin position="49"/>
        <end position="72"/>
    </location>
</feature>